<accession>A0A9P9EBZ1</accession>
<evidence type="ECO:0000256" key="1">
    <source>
        <dbReference type="SAM" id="SignalP"/>
    </source>
</evidence>
<feature type="signal peptide" evidence="1">
    <location>
        <begin position="1"/>
        <end position="20"/>
    </location>
</feature>
<protein>
    <submittedName>
        <fullName evidence="2">Uncharacterized protein</fullName>
    </submittedName>
</protein>
<organism evidence="2 3">
    <name type="scientific">Dactylonectria macrodidyma</name>
    <dbReference type="NCBI Taxonomy" id="307937"/>
    <lineage>
        <taxon>Eukaryota</taxon>
        <taxon>Fungi</taxon>
        <taxon>Dikarya</taxon>
        <taxon>Ascomycota</taxon>
        <taxon>Pezizomycotina</taxon>
        <taxon>Sordariomycetes</taxon>
        <taxon>Hypocreomycetidae</taxon>
        <taxon>Hypocreales</taxon>
        <taxon>Nectriaceae</taxon>
        <taxon>Dactylonectria</taxon>
    </lineage>
</organism>
<evidence type="ECO:0000313" key="2">
    <source>
        <dbReference type="EMBL" id="KAH7134337.1"/>
    </source>
</evidence>
<name>A0A9P9EBZ1_9HYPO</name>
<gene>
    <name evidence="2" type="ORF">EDB81DRAFT_903170</name>
</gene>
<dbReference type="Proteomes" id="UP000738349">
    <property type="component" value="Unassembled WGS sequence"/>
</dbReference>
<evidence type="ECO:0000313" key="3">
    <source>
        <dbReference type="Proteomes" id="UP000738349"/>
    </source>
</evidence>
<proteinExistence type="predicted"/>
<feature type="chain" id="PRO_5040177573" evidence="1">
    <location>
        <begin position="21"/>
        <end position="182"/>
    </location>
</feature>
<keyword evidence="1" id="KW-0732">Signal</keyword>
<sequence length="182" mass="20281">MGLKNLIISLLALQAGPGLGHPYHHGRHHRSLHESHAHLEVRDTGEELVCPPIPDKLIRGADLIAKIRFNDRDTCDAKLVTRAVSAMAVDPDDPYSCSENEKDAVKYITWAKDHNWRGNGVLYNSQCHESEVALAFSTQAGGGYVCTDGRKFLYCEAEAKQPDCRWTDCKEECDSDSENELT</sequence>
<comment type="caution">
    <text evidence="2">The sequence shown here is derived from an EMBL/GenBank/DDBJ whole genome shotgun (WGS) entry which is preliminary data.</text>
</comment>
<dbReference type="EMBL" id="JAGMUV010000014">
    <property type="protein sequence ID" value="KAH7134337.1"/>
    <property type="molecule type" value="Genomic_DNA"/>
</dbReference>
<reference evidence="2" key="1">
    <citation type="journal article" date="2021" name="Nat. Commun.">
        <title>Genetic determinants of endophytism in the Arabidopsis root mycobiome.</title>
        <authorList>
            <person name="Mesny F."/>
            <person name="Miyauchi S."/>
            <person name="Thiergart T."/>
            <person name="Pickel B."/>
            <person name="Atanasova L."/>
            <person name="Karlsson M."/>
            <person name="Huettel B."/>
            <person name="Barry K.W."/>
            <person name="Haridas S."/>
            <person name="Chen C."/>
            <person name="Bauer D."/>
            <person name="Andreopoulos W."/>
            <person name="Pangilinan J."/>
            <person name="LaButti K."/>
            <person name="Riley R."/>
            <person name="Lipzen A."/>
            <person name="Clum A."/>
            <person name="Drula E."/>
            <person name="Henrissat B."/>
            <person name="Kohler A."/>
            <person name="Grigoriev I.V."/>
            <person name="Martin F.M."/>
            <person name="Hacquard S."/>
        </authorList>
    </citation>
    <scope>NUCLEOTIDE SEQUENCE</scope>
    <source>
        <strain evidence="2">MPI-CAGE-AT-0147</strain>
    </source>
</reference>
<dbReference type="AlphaFoldDB" id="A0A9P9EBZ1"/>
<keyword evidence="3" id="KW-1185">Reference proteome</keyword>